<dbReference type="EMBL" id="CP063845">
    <property type="protein sequence ID" value="UFP94854.1"/>
    <property type="molecule type" value="Genomic_DNA"/>
</dbReference>
<dbReference type="Proteomes" id="UP001054846">
    <property type="component" value="Chromosome"/>
</dbReference>
<feature type="transmembrane region" description="Helical" evidence="2">
    <location>
        <begin position="98"/>
        <end position="120"/>
    </location>
</feature>
<feature type="transmembrane region" description="Helical" evidence="2">
    <location>
        <begin position="69"/>
        <end position="91"/>
    </location>
</feature>
<feature type="transmembrane region" description="Helical" evidence="2">
    <location>
        <begin position="167"/>
        <end position="187"/>
    </location>
</feature>
<dbReference type="InterPro" id="IPR005797">
    <property type="entry name" value="Cyt_b/b6_N"/>
</dbReference>
<feature type="transmembrane region" description="Helical" evidence="2">
    <location>
        <begin position="126"/>
        <end position="147"/>
    </location>
</feature>
<keyword evidence="2" id="KW-1133">Transmembrane helix</keyword>
<keyword evidence="2" id="KW-0472">Membrane</keyword>
<dbReference type="Pfam" id="PF00033">
    <property type="entry name" value="Cytochrome_B"/>
    <property type="match status" value="1"/>
</dbReference>
<evidence type="ECO:0000313" key="4">
    <source>
        <dbReference type="EMBL" id="UFP94854.1"/>
    </source>
</evidence>
<keyword evidence="2" id="KW-0812">Transmembrane</keyword>
<reference evidence="4 5" key="1">
    <citation type="journal article" date="2021" name="Genome Biol. Evol.">
        <title>Complete Genome Sequencing of a Novel Gloeobacter Species from a Waterfall Cave in Mexico.</title>
        <authorList>
            <person name="Saw J.H."/>
            <person name="Cardona T."/>
            <person name="Montejano G."/>
        </authorList>
    </citation>
    <scope>NUCLEOTIDE SEQUENCE [LARGE SCALE GENOMIC DNA]</scope>
    <source>
        <strain evidence="4">MG652769</strain>
    </source>
</reference>
<evidence type="ECO:0000313" key="5">
    <source>
        <dbReference type="Proteomes" id="UP001054846"/>
    </source>
</evidence>
<accession>A0ABY3PMM7</accession>
<protein>
    <submittedName>
        <fullName evidence="4">Cytochrome b N-terminal domain-containing protein</fullName>
    </submittedName>
</protein>
<dbReference type="PANTHER" id="PTHR19271">
    <property type="entry name" value="CYTOCHROME B"/>
    <property type="match status" value="1"/>
</dbReference>
<dbReference type="InterPro" id="IPR027387">
    <property type="entry name" value="Cytb/b6-like_sf"/>
</dbReference>
<evidence type="ECO:0000256" key="1">
    <source>
        <dbReference type="ARBA" id="ARBA00022531"/>
    </source>
</evidence>
<gene>
    <name evidence="4" type="ORF">ISF26_00975</name>
</gene>
<sequence>MEVTNRSAQERFRQWLPYLSSATVTFLLLALSTGVLLGGHFVPSLDAYDSTRQITYQTNFGWAVRGLHWWASSLTLVCSLAFTALAYWYGYFRGPAKWMWWTGLVMGLMLLGANVTGYYLPLDQNAYWRLMIEANLFADVPVLGAALKYFLLNGSGVSDASIARIHWLHSVVMPLFTVLALVSHVYAAKKARLF</sequence>
<dbReference type="SUPFAM" id="SSF81342">
    <property type="entry name" value="Transmembrane di-heme cytochromes"/>
    <property type="match status" value="1"/>
</dbReference>
<evidence type="ECO:0000256" key="2">
    <source>
        <dbReference type="SAM" id="Phobius"/>
    </source>
</evidence>
<name>A0ABY3PMM7_9CYAN</name>
<keyword evidence="5" id="KW-1185">Reference proteome</keyword>
<keyword evidence="1" id="KW-0602">Photosynthesis</keyword>
<dbReference type="PROSITE" id="PS51002">
    <property type="entry name" value="CYTB_NTER"/>
    <property type="match status" value="1"/>
</dbReference>
<dbReference type="InterPro" id="IPR016174">
    <property type="entry name" value="Di-haem_cyt_TM"/>
</dbReference>
<dbReference type="RefSeq" id="WP_230841920.1">
    <property type="nucleotide sequence ID" value="NZ_CP063845.1"/>
</dbReference>
<evidence type="ECO:0000259" key="3">
    <source>
        <dbReference type="PROSITE" id="PS51002"/>
    </source>
</evidence>
<dbReference type="PANTHER" id="PTHR19271:SF16">
    <property type="entry name" value="CYTOCHROME B"/>
    <property type="match status" value="1"/>
</dbReference>
<proteinExistence type="predicted"/>
<feature type="domain" description="Cytochrome b/b6 N-terminal region profile" evidence="3">
    <location>
        <begin position="1"/>
        <end position="194"/>
    </location>
</feature>
<dbReference type="Gene3D" id="1.20.810.10">
    <property type="entry name" value="Cytochrome Bc1 Complex, Chain C"/>
    <property type="match status" value="1"/>
</dbReference>
<organism evidence="4 5">
    <name type="scientific">Gloeobacter morelensis MG652769</name>
    <dbReference type="NCBI Taxonomy" id="2781736"/>
    <lineage>
        <taxon>Bacteria</taxon>
        <taxon>Bacillati</taxon>
        <taxon>Cyanobacteriota</taxon>
        <taxon>Cyanophyceae</taxon>
        <taxon>Gloeobacterales</taxon>
        <taxon>Gloeobacteraceae</taxon>
        <taxon>Gloeobacter</taxon>
        <taxon>Gloeobacter morelensis</taxon>
    </lineage>
</organism>
<feature type="transmembrane region" description="Helical" evidence="2">
    <location>
        <begin position="15"/>
        <end position="42"/>
    </location>
</feature>